<dbReference type="EMBL" id="CP041614">
    <property type="protein sequence ID" value="QDO82544.1"/>
    <property type="molecule type" value="Genomic_DNA"/>
</dbReference>
<organism evidence="2 3">
    <name type="scientific">Shewanella psychropiezotolerans</name>
    <dbReference type="NCBI Taxonomy" id="2593655"/>
    <lineage>
        <taxon>Bacteria</taxon>
        <taxon>Pseudomonadati</taxon>
        <taxon>Pseudomonadota</taxon>
        <taxon>Gammaproteobacteria</taxon>
        <taxon>Alteromonadales</taxon>
        <taxon>Shewanellaceae</taxon>
        <taxon>Shewanella</taxon>
    </lineage>
</organism>
<evidence type="ECO:0000313" key="2">
    <source>
        <dbReference type="EMBL" id="QDO82544.1"/>
    </source>
</evidence>
<gene>
    <name evidence="2" type="ORF">FM037_03950</name>
</gene>
<keyword evidence="1" id="KW-0732">Signal</keyword>
<feature type="signal peptide" evidence="1">
    <location>
        <begin position="1"/>
        <end position="20"/>
    </location>
</feature>
<accession>A0ABX5WTY2</accession>
<dbReference type="Proteomes" id="UP000315947">
    <property type="component" value="Chromosome"/>
</dbReference>
<feature type="chain" id="PRO_5047466547" evidence="1">
    <location>
        <begin position="21"/>
        <end position="197"/>
    </location>
</feature>
<sequence>MKKVIVSAAITSLFSLSAVAADPTPGTVDSTSATIEWTADIPVIVPGQYITLTGANRGPVKAGVLDINADGTFSSSSIALEVRYYDEESDTVGDGVLVGENTAGGASNAESITYSVNSVAFTSAQNIDLSATTAQIFMNDVAVDSNKDLAASGAESWKTNWKIQNGIGSSIQDVVAGDTVTATTVVFAQVSFVEPAV</sequence>
<proteinExistence type="predicted"/>
<protein>
    <submittedName>
        <fullName evidence="2">Uncharacterized protein</fullName>
    </submittedName>
</protein>
<evidence type="ECO:0000313" key="3">
    <source>
        <dbReference type="Proteomes" id="UP000315947"/>
    </source>
</evidence>
<dbReference type="RefSeq" id="WP_144044933.1">
    <property type="nucleotide sequence ID" value="NZ_CP041614.1"/>
</dbReference>
<evidence type="ECO:0000256" key="1">
    <source>
        <dbReference type="SAM" id="SignalP"/>
    </source>
</evidence>
<keyword evidence="3" id="KW-1185">Reference proteome</keyword>
<reference evidence="2 3" key="1">
    <citation type="submission" date="2019-07" db="EMBL/GenBank/DDBJ databases">
        <title>Shewanella sp. YLB-06 whole genomic sequence.</title>
        <authorList>
            <person name="Yu L."/>
        </authorList>
    </citation>
    <scope>NUCLEOTIDE SEQUENCE [LARGE SCALE GENOMIC DNA]</scope>
    <source>
        <strain evidence="2 3">YLB-06</strain>
    </source>
</reference>
<name>A0ABX5WTY2_9GAMM</name>